<comment type="caution">
    <text evidence="2">The sequence shown here is derived from an EMBL/GenBank/DDBJ whole genome shotgun (WGS) entry which is preliminary data.</text>
</comment>
<feature type="compositionally biased region" description="Pro residues" evidence="1">
    <location>
        <begin position="49"/>
        <end position="58"/>
    </location>
</feature>
<dbReference type="Proteomes" id="UP001219525">
    <property type="component" value="Unassembled WGS sequence"/>
</dbReference>
<keyword evidence="3" id="KW-1185">Reference proteome</keyword>
<gene>
    <name evidence="2" type="ORF">GGX14DRAFT_609929</name>
</gene>
<reference evidence="2" key="1">
    <citation type="submission" date="2023-03" db="EMBL/GenBank/DDBJ databases">
        <title>Massive genome expansion in bonnet fungi (Mycena s.s.) driven by repeated elements and novel gene families across ecological guilds.</title>
        <authorList>
            <consortium name="Lawrence Berkeley National Laboratory"/>
            <person name="Harder C.B."/>
            <person name="Miyauchi S."/>
            <person name="Viragh M."/>
            <person name="Kuo A."/>
            <person name="Thoen E."/>
            <person name="Andreopoulos B."/>
            <person name="Lu D."/>
            <person name="Skrede I."/>
            <person name="Drula E."/>
            <person name="Henrissat B."/>
            <person name="Morin E."/>
            <person name="Kohler A."/>
            <person name="Barry K."/>
            <person name="LaButti K."/>
            <person name="Morin E."/>
            <person name="Salamov A."/>
            <person name="Lipzen A."/>
            <person name="Mereny Z."/>
            <person name="Hegedus B."/>
            <person name="Baldrian P."/>
            <person name="Stursova M."/>
            <person name="Weitz H."/>
            <person name="Taylor A."/>
            <person name="Grigoriev I.V."/>
            <person name="Nagy L.G."/>
            <person name="Martin F."/>
            <person name="Kauserud H."/>
        </authorList>
    </citation>
    <scope>NUCLEOTIDE SEQUENCE</scope>
    <source>
        <strain evidence="2">9144</strain>
    </source>
</reference>
<proteinExistence type="predicted"/>
<feature type="non-terminal residue" evidence="2">
    <location>
        <position position="159"/>
    </location>
</feature>
<protein>
    <submittedName>
        <fullName evidence="2">Uncharacterized protein</fullName>
    </submittedName>
</protein>
<sequence length="159" mass="16429">CLSPYSRDCINIAHSPPSAPNSCTHSTTNISTINQNLSPSCRASSFPHLAPPPPSSRPPRPRAIWAAVPLPSGSAADSASASRSRHRSLTSSPKASSGRPFRTSPAAGSGAASLPSTCLLSSPLPHLSTRVARSTSRERCQSPGWSGWSASGLGDHAPR</sequence>
<feature type="region of interest" description="Disordered" evidence="1">
    <location>
        <begin position="42"/>
        <end position="159"/>
    </location>
</feature>
<accession>A0AAD6VNP6</accession>
<organism evidence="2 3">
    <name type="scientific">Mycena pura</name>
    <dbReference type="NCBI Taxonomy" id="153505"/>
    <lineage>
        <taxon>Eukaryota</taxon>
        <taxon>Fungi</taxon>
        <taxon>Dikarya</taxon>
        <taxon>Basidiomycota</taxon>
        <taxon>Agaricomycotina</taxon>
        <taxon>Agaricomycetes</taxon>
        <taxon>Agaricomycetidae</taxon>
        <taxon>Agaricales</taxon>
        <taxon>Marasmiineae</taxon>
        <taxon>Mycenaceae</taxon>
        <taxon>Mycena</taxon>
    </lineage>
</organism>
<dbReference type="AlphaFoldDB" id="A0AAD6VNP6"/>
<feature type="non-terminal residue" evidence="2">
    <location>
        <position position="1"/>
    </location>
</feature>
<feature type="compositionally biased region" description="Low complexity" evidence="1">
    <location>
        <begin position="62"/>
        <end position="82"/>
    </location>
</feature>
<evidence type="ECO:0000313" key="2">
    <source>
        <dbReference type="EMBL" id="KAJ7214982.1"/>
    </source>
</evidence>
<feature type="compositionally biased region" description="Low complexity" evidence="1">
    <location>
        <begin position="104"/>
        <end position="128"/>
    </location>
</feature>
<name>A0AAD6VNP6_9AGAR</name>
<evidence type="ECO:0000313" key="3">
    <source>
        <dbReference type="Proteomes" id="UP001219525"/>
    </source>
</evidence>
<evidence type="ECO:0000256" key="1">
    <source>
        <dbReference type="SAM" id="MobiDB-lite"/>
    </source>
</evidence>
<dbReference type="EMBL" id="JARJCW010000018">
    <property type="protein sequence ID" value="KAJ7214982.1"/>
    <property type="molecule type" value="Genomic_DNA"/>
</dbReference>